<reference evidence="3 5" key="2">
    <citation type="submission" date="2020-02" db="EMBL/GenBank/DDBJ databases">
        <title>Genome sequence of Parvularcula flava strain NH6-79.</title>
        <authorList>
            <person name="Abdul Karim M.H."/>
            <person name="Lam M.Q."/>
            <person name="Chen S.J."/>
            <person name="Yahya A."/>
            <person name="Shahir S."/>
            <person name="Shamsir M.S."/>
            <person name="Chong C.S."/>
        </authorList>
    </citation>
    <scope>NUCLEOTIDE SEQUENCE [LARGE SCALE GENOMIC DNA]</scope>
    <source>
        <strain evidence="3 5">NH6-79</strain>
    </source>
</reference>
<name>A0A8J3A294_9PROT</name>
<gene>
    <name evidence="3" type="ORF">FF098_009620</name>
    <name evidence="2" type="ORF">GCM10011355_19370</name>
</gene>
<feature type="chain" id="PRO_5035230465" evidence="1">
    <location>
        <begin position="21"/>
        <end position="194"/>
    </location>
</feature>
<evidence type="ECO:0000313" key="4">
    <source>
        <dbReference type="Proteomes" id="UP000621856"/>
    </source>
</evidence>
<feature type="signal peptide" evidence="1">
    <location>
        <begin position="1"/>
        <end position="20"/>
    </location>
</feature>
<dbReference type="RefSeq" id="WP_155139936.1">
    <property type="nucleotide sequence ID" value="NZ_BMGZ01000002.1"/>
</dbReference>
<keyword evidence="5" id="KW-1185">Reference proteome</keyword>
<protein>
    <submittedName>
        <fullName evidence="2">Uncharacterized protein</fullName>
    </submittedName>
</protein>
<evidence type="ECO:0000313" key="5">
    <source>
        <dbReference type="Proteomes" id="UP000818603"/>
    </source>
</evidence>
<reference evidence="2" key="3">
    <citation type="submission" date="2020-09" db="EMBL/GenBank/DDBJ databases">
        <authorList>
            <person name="Sun Q."/>
            <person name="Zhou Y."/>
        </authorList>
    </citation>
    <scope>NUCLEOTIDE SEQUENCE</scope>
    <source>
        <strain evidence="2">CGMCC 1.14984</strain>
    </source>
</reference>
<evidence type="ECO:0000313" key="3">
    <source>
        <dbReference type="EMBL" id="NHK28160.1"/>
    </source>
</evidence>
<evidence type="ECO:0000256" key="1">
    <source>
        <dbReference type="SAM" id="SignalP"/>
    </source>
</evidence>
<organism evidence="2 4">
    <name type="scientific">Aquisalinus luteolus</name>
    <dbReference type="NCBI Taxonomy" id="1566827"/>
    <lineage>
        <taxon>Bacteria</taxon>
        <taxon>Pseudomonadati</taxon>
        <taxon>Pseudomonadota</taxon>
        <taxon>Alphaproteobacteria</taxon>
        <taxon>Parvularculales</taxon>
        <taxon>Parvularculaceae</taxon>
        <taxon>Aquisalinus</taxon>
    </lineage>
</organism>
<dbReference type="Proteomes" id="UP000818603">
    <property type="component" value="Unassembled WGS sequence"/>
</dbReference>
<accession>A0A8J3A294</accession>
<dbReference type="AlphaFoldDB" id="A0A8J3A294"/>
<keyword evidence="1" id="KW-0732">Signal</keyword>
<proteinExistence type="predicted"/>
<sequence>MTRTLLSLLATLTLTIPAYAQTADPCRTDITIDSGWTAEVFTGGVEVISTDAAFTITTVEGITAIGDWRLAIYGSVTEPLFEIDTGAITNPAGEESPPSAWQSVPVAVFHAEDELFRMSATEWGTYATEPSEFGRLKTAAEMAALEAPDSRFYADFLRPDGKGALLRIEIAATTLADGFAAWAAHTGEFACIPE</sequence>
<evidence type="ECO:0000313" key="2">
    <source>
        <dbReference type="EMBL" id="GGH97646.1"/>
    </source>
</evidence>
<comment type="caution">
    <text evidence="2">The sequence shown here is derived from an EMBL/GenBank/DDBJ whole genome shotgun (WGS) entry which is preliminary data.</text>
</comment>
<dbReference type="Proteomes" id="UP000621856">
    <property type="component" value="Unassembled WGS sequence"/>
</dbReference>
<reference evidence="2" key="1">
    <citation type="journal article" date="2014" name="Int. J. Syst. Evol. Microbiol.">
        <title>Complete genome sequence of Corynebacterium casei LMG S-19264T (=DSM 44701T), isolated from a smear-ripened cheese.</title>
        <authorList>
            <consortium name="US DOE Joint Genome Institute (JGI-PGF)"/>
            <person name="Walter F."/>
            <person name="Albersmeier A."/>
            <person name="Kalinowski J."/>
            <person name="Ruckert C."/>
        </authorList>
    </citation>
    <scope>NUCLEOTIDE SEQUENCE</scope>
    <source>
        <strain evidence="2">CGMCC 1.14984</strain>
    </source>
</reference>
<dbReference type="EMBL" id="BMGZ01000002">
    <property type="protein sequence ID" value="GGH97646.1"/>
    <property type="molecule type" value="Genomic_DNA"/>
</dbReference>
<dbReference type="EMBL" id="VCJR02000002">
    <property type="protein sequence ID" value="NHK28160.1"/>
    <property type="molecule type" value="Genomic_DNA"/>
</dbReference>